<feature type="domain" description="Phosphatase tensin-type" evidence="4">
    <location>
        <begin position="16"/>
        <end position="192"/>
    </location>
</feature>
<dbReference type="GO" id="GO:0046856">
    <property type="term" value="P:phosphatidylinositol dephosphorylation"/>
    <property type="evidence" value="ECO:0007669"/>
    <property type="project" value="TreeGrafter"/>
</dbReference>
<evidence type="ECO:0000256" key="2">
    <source>
        <dbReference type="ARBA" id="ARBA00022801"/>
    </source>
</evidence>
<evidence type="ECO:0000313" key="6">
    <source>
        <dbReference type="Proteomes" id="UP000193642"/>
    </source>
</evidence>
<accession>A0A1Y2BQ59</accession>
<dbReference type="GO" id="GO:0004725">
    <property type="term" value="F:protein tyrosine phosphatase activity"/>
    <property type="evidence" value="ECO:0007669"/>
    <property type="project" value="InterPro"/>
</dbReference>
<protein>
    <recommendedName>
        <fullName evidence="1">phosphatidylinositol-3,4,5-trisphosphate 3-phosphatase</fullName>
        <ecNumber evidence="1">3.1.3.67</ecNumber>
    </recommendedName>
</protein>
<organism evidence="5 6">
    <name type="scientific">Rhizoclosmatium globosum</name>
    <dbReference type="NCBI Taxonomy" id="329046"/>
    <lineage>
        <taxon>Eukaryota</taxon>
        <taxon>Fungi</taxon>
        <taxon>Fungi incertae sedis</taxon>
        <taxon>Chytridiomycota</taxon>
        <taxon>Chytridiomycota incertae sedis</taxon>
        <taxon>Chytridiomycetes</taxon>
        <taxon>Chytridiales</taxon>
        <taxon>Chytriomycetaceae</taxon>
        <taxon>Rhizoclosmatium</taxon>
    </lineage>
</organism>
<dbReference type="GO" id="GO:0005634">
    <property type="term" value="C:nucleus"/>
    <property type="evidence" value="ECO:0007669"/>
    <property type="project" value="TreeGrafter"/>
</dbReference>
<dbReference type="STRING" id="329046.A0A1Y2BQ59"/>
<evidence type="ECO:0000313" key="5">
    <source>
        <dbReference type="EMBL" id="ORY36737.1"/>
    </source>
</evidence>
<dbReference type="GO" id="GO:0042995">
    <property type="term" value="C:cell projection"/>
    <property type="evidence" value="ECO:0007669"/>
    <property type="project" value="TreeGrafter"/>
</dbReference>
<dbReference type="PANTHER" id="PTHR12305">
    <property type="entry name" value="PHOSPHATASE WITH HOMOLOGY TO TENSIN"/>
    <property type="match status" value="1"/>
</dbReference>
<evidence type="ECO:0000259" key="4">
    <source>
        <dbReference type="PROSITE" id="PS51181"/>
    </source>
</evidence>
<dbReference type="InterPro" id="IPR000387">
    <property type="entry name" value="Tyr_Pase_dom"/>
</dbReference>
<dbReference type="InterPro" id="IPR051281">
    <property type="entry name" value="Dual-spec_lipid-protein_phosph"/>
</dbReference>
<dbReference type="GO" id="GO:0005829">
    <property type="term" value="C:cytosol"/>
    <property type="evidence" value="ECO:0007669"/>
    <property type="project" value="TreeGrafter"/>
</dbReference>
<dbReference type="GO" id="GO:0043491">
    <property type="term" value="P:phosphatidylinositol 3-kinase/protein kinase B signal transduction"/>
    <property type="evidence" value="ECO:0007669"/>
    <property type="project" value="TreeGrafter"/>
</dbReference>
<name>A0A1Y2BQ59_9FUNG</name>
<dbReference type="GO" id="GO:0051896">
    <property type="term" value="P:regulation of phosphatidylinositol 3-kinase/protein kinase B signal transduction"/>
    <property type="evidence" value="ECO:0007669"/>
    <property type="project" value="TreeGrafter"/>
</dbReference>
<dbReference type="PROSITE" id="PS00383">
    <property type="entry name" value="TYR_PHOSPHATASE_1"/>
    <property type="match status" value="1"/>
</dbReference>
<dbReference type="PROSITE" id="PS50056">
    <property type="entry name" value="TYR_PHOSPHATASE_2"/>
    <property type="match status" value="1"/>
</dbReference>
<dbReference type="EC" id="3.1.3.67" evidence="1"/>
<dbReference type="EMBL" id="MCGO01000054">
    <property type="protein sequence ID" value="ORY36737.1"/>
    <property type="molecule type" value="Genomic_DNA"/>
</dbReference>
<dbReference type="InterPro" id="IPR029021">
    <property type="entry name" value="Prot-tyrosine_phosphatase-like"/>
</dbReference>
<reference evidence="5 6" key="1">
    <citation type="submission" date="2016-07" db="EMBL/GenBank/DDBJ databases">
        <title>Pervasive Adenine N6-methylation of Active Genes in Fungi.</title>
        <authorList>
            <consortium name="DOE Joint Genome Institute"/>
            <person name="Mondo S.J."/>
            <person name="Dannebaum R.O."/>
            <person name="Kuo R.C."/>
            <person name="Labutti K."/>
            <person name="Haridas S."/>
            <person name="Kuo A."/>
            <person name="Salamov A."/>
            <person name="Ahrendt S.R."/>
            <person name="Lipzen A."/>
            <person name="Sullivan W."/>
            <person name="Andreopoulos W.B."/>
            <person name="Clum A."/>
            <person name="Lindquist E."/>
            <person name="Daum C."/>
            <person name="Ramamoorthy G.K."/>
            <person name="Gryganskyi A."/>
            <person name="Culley D."/>
            <person name="Magnuson J.K."/>
            <person name="James T.Y."/>
            <person name="O'Malley M.A."/>
            <person name="Stajich J.E."/>
            <person name="Spatafora J.W."/>
            <person name="Visel A."/>
            <person name="Grigoriev I.V."/>
        </authorList>
    </citation>
    <scope>NUCLEOTIDE SEQUENCE [LARGE SCALE GENOMIC DNA]</scope>
    <source>
        <strain evidence="5 6">JEL800</strain>
    </source>
</reference>
<dbReference type="Proteomes" id="UP000193642">
    <property type="component" value="Unassembled WGS sequence"/>
</dbReference>
<dbReference type="CDD" id="cd14497">
    <property type="entry name" value="PTP_PTEN-like"/>
    <property type="match status" value="1"/>
</dbReference>
<proteinExistence type="predicted"/>
<dbReference type="GO" id="GO:0005886">
    <property type="term" value="C:plasma membrane"/>
    <property type="evidence" value="ECO:0007669"/>
    <property type="project" value="TreeGrafter"/>
</dbReference>
<gene>
    <name evidence="5" type="ORF">BCR33DRAFT_721945</name>
</gene>
<keyword evidence="6" id="KW-1185">Reference proteome</keyword>
<comment type="caution">
    <text evidence="5">The sequence shown here is derived from an EMBL/GenBank/DDBJ whole genome shotgun (WGS) entry which is preliminary data.</text>
</comment>
<feature type="domain" description="Tyrosine specific protein phosphatases" evidence="3">
    <location>
        <begin position="104"/>
        <end position="149"/>
    </location>
</feature>
<dbReference type="SUPFAM" id="SSF52799">
    <property type="entry name" value="(Phosphotyrosine protein) phosphatases II"/>
    <property type="match status" value="1"/>
</dbReference>
<dbReference type="Gene3D" id="3.90.190.10">
    <property type="entry name" value="Protein tyrosine phosphatase superfamily"/>
    <property type="match status" value="1"/>
</dbReference>
<dbReference type="Pfam" id="PF00102">
    <property type="entry name" value="Y_phosphatase"/>
    <property type="match status" value="1"/>
</dbReference>
<dbReference type="InterPro" id="IPR000242">
    <property type="entry name" value="PTP_cat"/>
</dbReference>
<keyword evidence="2" id="KW-0378">Hydrolase</keyword>
<dbReference type="GO" id="GO:0048870">
    <property type="term" value="P:cell motility"/>
    <property type="evidence" value="ECO:0007669"/>
    <property type="project" value="TreeGrafter"/>
</dbReference>
<dbReference type="OrthoDB" id="5632at2759"/>
<dbReference type="PANTHER" id="PTHR12305:SF81">
    <property type="entry name" value="PHOSPHATIDYLINOSITOL 3,4,5-TRISPHOSPHATE 3-PHOSPHATASE AND DUAL-SPECIFICITY PROTEIN PHOSPHATASE PTEN"/>
    <property type="match status" value="1"/>
</dbReference>
<sequence>MDVLLKHAVSQGKRRTIDRDLGIDLDLAYMTPTLIAMGFPSSTFPKRIYRNSMKQTLKYLDAKHKDKYKVYNLCSEPGFSYPPESFHSNWVSYPFDDHTPPQFSMLLAIVRDIRDWMRKNEGNVAVVHCKAGKGRTGVVCCAVMIAEGVFEDAESCLRGYTGLRMREGFGEGLTVAGQVRWVRYFDEFVRGFGRTVDGNIGEISGSTSGWNAYRIVERKIGSVTVHGIKGKRDIVLEFFMDGNLHYSTTAASIKKVESGSIDTKTLIFTPQDSFALFGDICIRVKSTTQLLCRIWFNTYFAGFGEVHPDLQRIEFKRLDVDGWKPRGCLDAGEFRLILEFE</sequence>
<evidence type="ECO:0000259" key="3">
    <source>
        <dbReference type="PROSITE" id="PS50056"/>
    </source>
</evidence>
<dbReference type="AlphaFoldDB" id="A0A1Y2BQ59"/>
<dbReference type="PROSITE" id="PS51181">
    <property type="entry name" value="PPASE_TENSIN"/>
    <property type="match status" value="1"/>
</dbReference>
<evidence type="ECO:0000256" key="1">
    <source>
        <dbReference type="ARBA" id="ARBA00013015"/>
    </source>
</evidence>
<dbReference type="InterPro" id="IPR016130">
    <property type="entry name" value="Tyr_Pase_AS"/>
</dbReference>
<dbReference type="GO" id="GO:0016314">
    <property type="term" value="F:phosphatidylinositol-3,4,5-trisphosphate 3-phosphatase activity"/>
    <property type="evidence" value="ECO:0007669"/>
    <property type="project" value="UniProtKB-EC"/>
</dbReference>
<dbReference type="InterPro" id="IPR029023">
    <property type="entry name" value="Tensin_phosphatase"/>
</dbReference>